<dbReference type="RefSeq" id="WP_087438118.1">
    <property type="nucleotide sequence ID" value="NZ_CP021416.1"/>
</dbReference>
<sequence>MTKDKLLCITPFENEEEIITIQELSIENRLDRVSINGSVDITKDKQGLEYAFALKRQIDTIVEKLKREDLPEKITIENVAKVVKNPFE</sequence>
<dbReference type="EMBL" id="CP021416">
    <property type="protein sequence ID" value="ARU48116.1"/>
    <property type="molecule type" value="Genomic_DNA"/>
</dbReference>
<evidence type="ECO:0000313" key="1">
    <source>
        <dbReference type="EMBL" id="ARU48116.1"/>
    </source>
</evidence>
<gene>
    <name evidence="1" type="ORF">Sdiek1_0950</name>
</gene>
<accession>A0A1Y0HKL2</accession>
<name>A0A1Y0HKL2_9BACT</name>
<dbReference type="OrthoDB" id="5400475at2"/>
<keyword evidence="2" id="KW-1185">Reference proteome</keyword>
<reference evidence="2" key="1">
    <citation type="submission" date="2017-05" db="EMBL/GenBank/DDBJ databases">
        <title>Dechlorination kinetics govern the competition between two new strains of the genus Sulfurospirillum.</title>
        <authorList>
            <person name="Buttet G.F."/>
            <person name="Murray A.M."/>
            <person name="Goris T."/>
            <person name="Burion M."/>
            <person name="Lin B."/>
            <person name="Rolle M."/>
            <person name="Maillard J."/>
        </authorList>
    </citation>
    <scope>NUCLEOTIDE SEQUENCE [LARGE SCALE GENOMIC DNA]</scope>
    <source>
        <strain evidence="2">SL2-1</strain>
    </source>
</reference>
<dbReference type="AlphaFoldDB" id="A0A1Y0HKL2"/>
<protein>
    <submittedName>
        <fullName evidence="1">Uncharacterized protein</fullName>
    </submittedName>
</protein>
<dbReference type="Proteomes" id="UP000196005">
    <property type="component" value="Chromosome"/>
</dbReference>
<organism evidence="1 2">
    <name type="scientific">Sulfurospirillum diekertiae</name>
    <dbReference type="NCBI Taxonomy" id="1854492"/>
    <lineage>
        <taxon>Bacteria</taxon>
        <taxon>Pseudomonadati</taxon>
        <taxon>Campylobacterota</taxon>
        <taxon>Epsilonproteobacteria</taxon>
        <taxon>Campylobacterales</taxon>
        <taxon>Sulfurospirillaceae</taxon>
        <taxon>Sulfurospirillum</taxon>
    </lineage>
</organism>
<proteinExistence type="predicted"/>
<dbReference type="KEGG" id="suls:Sdiek1_0950"/>
<evidence type="ECO:0000313" key="2">
    <source>
        <dbReference type="Proteomes" id="UP000196005"/>
    </source>
</evidence>